<keyword evidence="1 10" id="KW-0547">Nucleotide-binding</keyword>
<feature type="repeat" description="TPR" evidence="9">
    <location>
        <begin position="924"/>
        <end position="957"/>
    </location>
</feature>
<dbReference type="Gene3D" id="3.40.50.300">
    <property type="entry name" value="P-loop containing nucleotide triphosphate hydrolases"/>
    <property type="match status" value="3"/>
</dbReference>
<dbReference type="Pfam" id="PF13361">
    <property type="entry name" value="UvrD_C"/>
    <property type="match status" value="1"/>
</dbReference>
<keyword evidence="14" id="KW-1185">Reference proteome</keyword>
<evidence type="ECO:0000313" key="14">
    <source>
        <dbReference type="Proteomes" id="UP001145087"/>
    </source>
</evidence>
<dbReference type="EMBL" id="JAPOHD010000031">
    <property type="protein sequence ID" value="MCY1722099.1"/>
    <property type="molecule type" value="Genomic_DNA"/>
</dbReference>
<dbReference type="InterPro" id="IPR011990">
    <property type="entry name" value="TPR-like_helical_dom_sf"/>
</dbReference>
<dbReference type="GO" id="GO:0005524">
    <property type="term" value="F:ATP binding"/>
    <property type="evidence" value="ECO:0007669"/>
    <property type="project" value="UniProtKB-UniRule"/>
</dbReference>
<dbReference type="GO" id="GO:0043138">
    <property type="term" value="F:3'-5' DNA helicase activity"/>
    <property type="evidence" value="ECO:0007669"/>
    <property type="project" value="UniProtKB-EC"/>
</dbReference>
<evidence type="ECO:0000256" key="10">
    <source>
        <dbReference type="PROSITE-ProRule" id="PRU00560"/>
    </source>
</evidence>
<keyword evidence="2 10" id="KW-0378">Hydrolase</keyword>
<keyword evidence="11" id="KW-1133">Transmembrane helix</keyword>
<evidence type="ECO:0000256" key="5">
    <source>
        <dbReference type="ARBA" id="ARBA00023235"/>
    </source>
</evidence>
<evidence type="ECO:0000256" key="11">
    <source>
        <dbReference type="SAM" id="Phobius"/>
    </source>
</evidence>
<evidence type="ECO:0000256" key="2">
    <source>
        <dbReference type="ARBA" id="ARBA00022801"/>
    </source>
</evidence>
<feature type="binding site" evidence="10">
    <location>
        <begin position="167"/>
        <end position="174"/>
    </location>
    <ligand>
        <name>ATP</name>
        <dbReference type="ChEBI" id="CHEBI:30616"/>
    </ligand>
</feature>
<dbReference type="GO" id="GO:0003677">
    <property type="term" value="F:DNA binding"/>
    <property type="evidence" value="ECO:0007669"/>
    <property type="project" value="InterPro"/>
</dbReference>
<organism evidence="13 14">
    <name type="scientific">Draconibacterium aestuarii</name>
    <dbReference type="NCBI Taxonomy" id="2998507"/>
    <lineage>
        <taxon>Bacteria</taxon>
        <taxon>Pseudomonadati</taxon>
        <taxon>Bacteroidota</taxon>
        <taxon>Bacteroidia</taxon>
        <taxon>Marinilabiliales</taxon>
        <taxon>Prolixibacteraceae</taxon>
        <taxon>Draconibacterium</taxon>
    </lineage>
</organism>
<dbReference type="Proteomes" id="UP001145087">
    <property type="component" value="Unassembled WGS sequence"/>
</dbReference>
<dbReference type="GO" id="GO:0005829">
    <property type="term" value="C:cytosol"/>
    <property type="evidence" value="ECO:0007669"/>
    <property type="project" value="TreeGrafter"/>
</dbReference>
<feature type="repeat" description="TPR" evidence="9">
    <location>
        <begin position="890"/>
        <end position="923"/>
    </location>
</feature>
<keyword evidence="4 10" id="KW-0067">ATP-binding</keyword>
<evidence type="ECO:0000256" key="7">
    <source>
        <dbReference type="ARBA" id="ARBA00034808"/>
    </source>
</evidence>
<evidence type="ECO:0000256" key="4">
    <source>
        <dbReference type="ARBA" id="ARBA00022840"/>
    </source>
</evidence>
<gene>
    <name evidence="13" type="ORF">OU798_17230</name>
</gene>
<keyword evidence="3 10" id="KW-0347">Helicase</keyword>
<protein>
    <recommendedName>
        <fullName evidence="7">DNA 3'-5' helicase</fullName>
        <ecNumber evidence="7">5.6.2.4</ecNumber>
    </recommendedName>
</protein>
<dbReference type="PANTHER" id="PTHR11070">
    <property type="entry name" value="UVRD / RECB / PCRA DNA HELICASE FAMILY MEMBER"/>
    <property type="match status" value="1"/>
</dbReference>
<dbReference type="PROSITE" id="PS50005">
    <property type="entry name" value="TPR"/>
    <property type="match status" value="2"/>
</dbReference>
<dbReference type="AlphaFoldDB" id="A0A9X3J604"/>
<dbReference type="InterPro" id="IPR027417">
    <property type="entry name" value="P-loop_NTPase"/>
</dbReference>
<keyword evidence="11" id="KW-0472">Membrane</keyword>
<dbReference type="PROSITE" id="PS52050">
    <property type="entry name" value="WYL"/>
    <property type="match status" value="1"/>
</dbReference>
<evidence type="ECO:0000256" key="6">
    <source>
        <dbReference type="ARBA" id="ARBA00034617"/>
    </source>
</evidence>
<comment type="caution">
    <text evidence="13">The sequence shown here is derived from an EMBL/GenBank/DDBJ whole genome shotgun (WGS) entry which is preliminary data.</text>
</comment>
<dbReference type="PROSITE" id="PS51198">
    <property type="entry name" value="UVRD_HELICASE_ATP_BIND"/>
    <property type="match status" value="1"/>
</dbReference>
<dbReference type="SUPFAM" id="SSF52540">
    <property type="entry name" value="P-loop containing nucleoside triphosphate hydrolases"/>
    <property type="match status" value="1"/>
</dbReference>
<accession>A0A9X3J604</accession>
<comment type="catalytic activity">
    <reaction evidence="8">
        <text>ATP + H2O = ADP + phosphate + H(+)</text>
        <dbReference type="Rhea" id="RHEA:13065"/>
        <dbReference type="ChEBI" id="CHEBI:15377"/>
        <dbReference type="ChEBI" id="CHEBI:15378"/>
        <dbReference type="ChEBI" id="CHEBI:30616"/>
        <dbReference type="ChEBI" id="CHEBI:43474"/>
        <dbReference type="ChEBI" id="CHEBI:456216"/>
        <dbReference type="EC" id="5.6.2.4"/>
    </reaction>
</comment>
<sequence length="1173" mass="137019">MNQFNTIIAAAALVFVLFVVLYVRYKKKKKCELEARIERENYNVLLNSFLSRIKLANSEFRKLISSDKYICNFDSFSYYSTYKSLYSQIPFSGLETLAFEGETKHQTKLFKSNIENLTSLIAQANNSFIESELKKYKNYFDNIEGKSLDLQQRKAIITDEDNNIVVAGAGSGKTTTIAGKVKYLIDKYQINSKEILLIAFTRKAADEMRNRIKEKMNIDISVKTFHKLGLDILAEAKNEKPSIFDKSNKETIELFASFIEHAKKDSKYFSNLIHFFIYWLKPYKEEKDFDTEGERTNYLIDQKYEGLKLTGNESFSYKLVSENYGLKLVKKKVAGQAVTYREKLKSQEEVLIANFLFTNSVEYCYEERYQYKTSSKTFGQYKPDFYLPEYDIYIEHFAIDRKGNVPDWFRGDEFQTAKEKYNAGIDWKREEHLKNGTTLIETYSWEKREGVLLSNLESKLRQQGVIFKPKSNEEIWAYLKENTPAEIDNFTTLVFTFLVLLKSNNLSVKELKSLAKEDNDERALLFLDLFSPIFKSYAEYLKESEEIDFSDMINHATKEIKSKKFASPYSYIIIDEFQDISLSRYQLIKSLLDNRPHTKLFCVGDDWQSIYRFTGSDIGIFTDFQEYFKSTPLAGFERKTSKSYIENTYRFDNQLIELSSNFILKNPNQIRKTLKSKIQSDKKPFTILNYDYNYSIINPLHDAFNSIATELNGAKASIKLLGRYSHEINEIKDKSELIFRYNKNTKETTISHPLHQNIEIDFHTIHTAKGLEADYIIILNGNAGRYGFPTEISDDPLLNFLLSKSDQFPNGEERRVFYVALTRAKKHVYILSNTENRSKFVDEIEVDEKISNKQCEWCDNGILIERKGPFGYFYACSSSHYCNYTRKIEPSDFIEKADKFHDEKEYSQAIDYYSKALELDNQNYQTYYNRGRCYEENGNKNEALSDYSHSISLNGNHFNSFYWRASVNYDLNNYLEATNDWVKARKLTPDNNSTLYWIAKSQFNLSQFSNALSNINAYVAKTQNDKEAFILRGECYAKSNQFANAYSDWQKAKTLGHNNIDFYLKRYNVNETSKNISNEIKVDGRNKEVLFKAIKEAINNNQNIQFNYQKSTTFSAGELSKRTIKPTEFETIGISESLCIKGYCYMRKEERVFALDRISNLVINPSKIDFWEE</sequence>
<dbReference type="Pfam" id="PF13280">
    <property type="entry name" value="WYL"/>
    <property type="match status" value="1"/>
</dbReference>
<dbReference type="SUPFAM" id="SSF48452">
    <property type="entry name" value="TPR-like"/>
    <property type="match status" value="1"/>
</dbReference>
<keyword evidence="11" id="KW-0812">Transmembrane</keyword>
<dbReference type="GO" id="GO:0016787">
    <property type="term" value="F:hydrolase activity"/>
    <property type="evidence" value="ECO:0007669"/>
    <property type="project" value="UniProtKB-UniRule"/>
</dbReference>
<dbReference type="Pfam" id="PF00580">
    <property type="entry name" value="UvrD-helicase"/>
    <property type="match status" value="2"/>
</dbReference>
<evidence type="ECO:0000313" key="13">
    <source>
        <dbReference type="EMBL" id="MCY1722099.1"/>
    </source>
</evidence>
<dbReference type="InterPro" id="IPR014017">
    <property type="entry name" value="DNA_helicase_UvrD-like_C"/>
</dbReference>
<feature type="transmembrane region" description="Helical" evidence="11">
    <location>
        <begin position="6"/>
        <end position="23"/>
    </location>
</feature>
<evidence type="ECO:0000259" key="12">
    <source>
        <dbReference type="PROSITE" id="PS51198"/>
    </source>
</evidence>
<dbReference type="GO" id="GO:0000725">
    <property type="term" value="P:recombinational repair"/>
    <property type="evidence" value="ECO:0007669"/>
    <property type="project" value="TreeGrafter"/>
</dbReference>
<dbReference type="InterPro" id="IPR014016">
    <property type="entry name" value="UvrD-like_ATP-bd"/>
</dbReference>
<name>A0A9X3J604_9BACT</name>
<dbReference type="InterPro" id="IPR019734">
    <property type="entry name" value="TPR_rpt"/>
</dbReference>
<dbReference type="PANTHER" id="PTHR11070:SF63">
    <property type="entry name" value="DNA HELICASE IV"/>
    <property type="match status" value="1"/>
</dbReference>
<evidence type="ECO:0000256" key="3">
    <source>
        <dbReference type="ARBA" id="ARBA00022806"/>
    </source>
</evidence>
<dbReference type="RefSeq" id="WP_343334428.1">
    <property type="nucleotide sequence ID" value="NZ_JAPOHD010000031.1"/>
</dbReference>
<keyword evidence="9" id="KW-0802">TPR repeat</keyword>
<dbReference type="Gene3D" id="1.25.40.10">
    <property type="entry name" value="Tetratricopeptide repeat domain"/>
    <property type="match status" value="1"/>
</dbReference>
<proteinExistence type="predicted"/>
<evidence type="ECO:0000256" key="9">
    <source>
        <dbReference type="PROSITE-ProRule" id="PRU00339"/>
    </source>
</evidence>
<dbReference type="InterPro" id="IPR000212">
    <property type="entry name" value="DNA_helicase_UvrD/REP"/>
</dbReference>
<keyword evidence="5" id="KW-0413">Isomerase</keyword>
<dbReference type="EC" id="5.6.2.4" evidence="7"/>
<dbReference type="Gene3D" id="3.30.65.10">
    <property type="entry name" value="Bacterial Topoisomerase I, domain 1"/>
    <property type="match status" value="1"/>
</dbReference>
<evidence type="ECO:0000256" key="1">
    <source>
        <dbReference type="ARBA" id="ARBA00022741"/>
    </source>
</evidence>
<evidence type="ECO:0000256" key="8">
    <source>
        <dbReference type="ARBA" id="ARBA00048988"/>
    </source>
</evidence>
<feature type="domain" description="UvrD-like helicase ATP-binding" evidence="12">
    <location>
        <begin position="146"/>
        <end position="652"/>
    </location>
</feature>
<dbReference type="SMART" id="SM00028">
    <property type="entry name" value="TPR"/>
    <property type="match status" value="4"/>
</dbReference>
<comment type="catalytic activity">
    <reaction evidence="6">
        <text>Couples ATP hydrolysis with the unwinding of duplex DNA by translocating in the 3'-5' direction.</text>
        <dbReference type="EC" id="5.6.2.4"/>
    </reaction>
</comment>
<dbReference type="InterPro" id="IPR026881">
    <property type="entry name" value="WYL_dom"/>
</dbReference>
<dbReference type="Pfam" id="PF13414">
    <property type="entry name" value="TPR_11"/>
    <property type="match status" value="1"/>
</dbReference>
<reference evidence="13" key="1">
    <citation type="submission" date="2022-11" db="EMBL/GenBank/DDBJ databases">
        <title>Marilongibacter aestuarii gen. nov., sp. nov., isolated from tidal flat sediment.</title>
        <authorList>
            <person name="Jiayan W."/>
        </authorList>
    </citation>
    <scope>NUCLEOTIDE SEQUENCE</scope>
    <source>
        <strain evidence="13">Z1-6</strain>
    </source>
</reference>